<feature type="domain" description="Alcohol dehydrogenase iron-type/glycerol dehydrogenase GldA" evidence="5">
    <location>
        <begin position="15"/>
        <end position="153"/>
    </location>
</feature>
<protein>
    <submittedName>
        <fullName evidence="6">Iron-containing alcohol dehydrogenase family protein</fullName>
    </submittedName>
</protein>
<keyword evidence="2" id="KW-0560">Oxidoreductase</keyword>
<feature type="binding site" evidence="3">
    <location>
        <position position="260"/>
    </location>
    <ligand>
        <name>glycerol</name>
        <dbReference type="ChEBI" id="CHEBI:17754"/>
    </ligand>
</feature>
<keyword evidence="1 3" id="KW-0479">Metal-binding</keyword>
<comment type="caution">
    <text evidence="6">The sequence shown here is derived from an EMBL/GenBank/DDBJ whole genome shotgun (WGS) entry which is preliminary data.</text>
</comment>
<feature type="binding site" evidence="3">
    <location>
        <position position="176"/>
    </location>
    <ligand>
        <name>glycerol</name>
        <dbReference type="ChEBI" id="CHEBI:17754"/>
    </ligand>
</feature>
<evidence type="ECO:0000256" key="2">
    <source>
        <dbReference type="ARBA" id="ARBA00023002"/>
    </source>
</evidence>
<accession>A0AA94WNY9</accession>
<organism evidence="6 7">
    <name type="scientific">Sutcliffiella horikoshii</name>
    <dbReference type="NCBI Taxonomy" id="79883"/>
    <lineage>
        <taxon>Bacteria</taxon>
        <taxon>Bacillati</taxon>
        <taxon>Bacillota</taxon>
        <taxon>Bacilli</taxon>
        <taxon>Bacillales</taxon>
        <taxon>Bacillaceae</taxon>
        <taxon>Sutcliffiella</taxon>
    </lineage>
</organism>
<sequence>MEGVTNISIRIQGAPSFYKCQVDVLQELSALLKERNIRSLLIIHGEKSFQAIQPYWPELAEIETTYVAYSGICSEAEIKRCKEQAQCLHIDAVIGIGGGKVLDLAKATSHEARTDVILIPTLASTCAAWTPLSVIYDDEGRFQTYTVFPRSTYMVLVEPRVILEAPLEYLKAGIGDTLAKWYEANALVHDLEYTPLPVEVALYAAKLSRDRLLEESHQALIDCEKGNLSSSVLTIMEANILLGGMVGGFGDEFGRVAGAHSIHNALTHLPGTKGLLHGEKVAYGILVQLALEGNEEEIKALLPFYRQIGLPSSCKHLSIQGQEDIRTIAEKALVPQESIHFMKEKFKEQDIVAAIERLEALQKEGERN</sequence>
<dbReference type="EMBL" id="VTEU01000002">
    <property type="protein sequence ID" value="TYS59618.1"/>
    <property type="molecule type" value="Genomic_DNA"/>
</dbReference>
<gene>
    <name evidence="6" type="ORF">FZC74_05550</name>
</gene>
<evidence type="ECO:0000256" key="1">
    <source>
        <dbReference type="ARBA" id="ARBA00022723"/>
    </source>
</evidence>
<comment type="cofactor">
    <cofactor evidence="3">
        <name>Zn(2+)</name>
        <dbReference type="ChEBI" id="CHEBI:29105"/>
    </cofactor>
    <text evidence="3">Binds 1 zinc ion per subunit.</text>
</comment>
<evidence type="ECO:0000256" key="3">
    <source>
        <dbReference type="PIRSR" id="PIRSR000112-1"/>
    </source>
</evidence>
<dbReference type="GO" id="GO:0046872">
    <property type="term" value="F:metal ion binding"/>
    <property type="evidence" value="ECO:0007669"/>
    <property type="project" value="UniProtKB-KW"/>
</dbReference>
<name>A0AA94WNY9_9BACI</name>
<dbReference type="Gene3D" id="1.20.1090.10">
    <property type="entry name" value="Dehydroquinate synthase-like - alpha domain"/>
    <property type="match status" value="1"/>
</dbReference>
<dbReference type="Proteomes" id="UP000323393">
    <property type="component" value="Unassembled WGS sequence"/>
</dbReference>
<dbReference type="CDD" id="cd08172">
    <property type="entry name" value="GlyDH-like"/>
    <property type="match status" value="1"/>
</dbReference>
<dbReference type="SUPFAM" id="SSF56796">
    <property type="entry name" value="Dehydroquinate synthase-like"/>
    <property type="match status" value="1"/>
</dbReference>
<evidence type="ECO:0000256" key="4">
    <source>
        <dbReference type="PIRSR" id="PIRSR000112-3"/>
    </source>
</evidence>
<dbReference type="PANTHER" id="PTHR43616">
    <property type="entry name" value="GLYCEROL DEHYDROGENASE"/>
    <property type="match status" value="1"/>
</dbReference>
<reference evidence="6 7" key="1">
    <citation type="submission" date="2019-08" db="EMBL/GenBank/DDBJ databases">
        <title>Bacillus genomes from the desert of Cuatro Cienegas, Coahuila.</title>
        <authorList>
            <person name="Olmedo-Alvarez G."/>
        </authorList>
    </citation>
    <scope>NUCLEOTIDE SEQUENCE [LARGE SCALE GENOMIC DNA]</scope>
    <source>
        <strain evidence="6 7">CH88_3T</strain>
    </source>
</reference>
<dbReference type="PANTHER" id="PTHR43616:SF3">
    <property type="entry name" value="HYDROXYCARBOXYLATE DEHYDROGENASE A"/>
    <property type="match status" value="1"/>
</dbReference>
<feature type="binding site" evidence="4">
    <location>
        <position position="130"/>
    </location>
    <ligand>
        <name>NAD(+)</name>
        <dbReference type="ChEBI" id="CHEBI:57540"/>
    </ligand>
</feature>
<evidence type="ECO:0000313" key="6">
    <source>
        <dbReference type="EMBL" id="TYS59618.1"/>
    </source>
</evidence>
<dbReference type="InterPro" id="IPR016205">
    <property type="entry name" value="Glycerol_DH"/>
</dbReference>
<proteinExistence type="predicted"/>
<feature type="binding site" evidence="4">
    <location>
        <begin position="99"/>
        <end position="103"/>
    </location>
    <ligand>
        <name>NAD(+)</name>
        <dbReference type="ChEBI" id="CHEBI:57540"/>
    </ligand>
</feature>
<dbReference type="Pfam" id="PF00465">
    <property type="entry name" value="Fe-ADH"/>
    <property type="match status" value="1"/>
</dbReference>
<dbReference type="InterPro" id="IPR001670">
    <property type="entry name" value="ADH_Fe/GldA"/>
</dbReference>
<dbReference type="GO" id="GO:0016614">
    <property type="term" value="F:oxidoreductase activity, acting on CH-OH group of donors"/>
    <property type="evidence" value="ECO:0007669"/>
    <property type="project" value="InterPro"/>
</dbReference>
<keyword evidence="4" id="KW-0520">NAD</keyword>
<dbReference type="Gene3D" id="3.40.50.1970">
    <property type="match status" value="1"/>
</dbReference>
<feature type="binding site" evidence="4">
    <location>
        <position position="136"/>
    </location>
    <ligand>
        <name>NAD(+)</name>
        <dbReference type="ChEBI" id="CHEBI:57540"/>
    </ligand>
</feature>
<evidence type="ECO:0000259" key="5">
    <source>
        <dbReference type="Pfam" id="PF00465"/>
    </source>
</evidence>
<feature type="binding site" evidence="4">
    <location>
        <begin position="121"/>
        <end position="124"/>
    </location>
    <ligand>
        <name>NAD(+)</name>
        <dbReference type="ChEBI" id="CHEBI:57540"/>
    </ligand>
</feature>
<dbReference type="AlphaFoldDB" id="A0AA94WNY9"/>
<feature type="binding site" evidence="4">
    <location>
        <position position="132"/>
    </location>
    <ligand>
        <name>NAD(+)</name>
        <dbReference type="ChEBI" id="CHEBI:57540"/>
    </ligand>
</feature>
<evidence type="ECO:0000313" key="7">
    <source>
        <dbReference type="Proteomes" id="UP000323393"/>
    </source>
</evidence>
<dbReference type="PIRSF" id="PIRSF000112">
    <property type="entry name" value="Glycerol_dehydrogenase"/>
    <property type="match status" value="1"/>
</dbReference>
<keyword evidence="3" id="KW-0862">Zinc</keyword>
<feature type="binding site" evidence="3">
    <location>
        <position position="277"/>
    </location>
    <ligand>
        <name>glycerol</name>
        <dbReference type="ChEBI" id="CHEBI:17754"/>
    </ligand>
</feature>